<reference evidence="2 3" key="1">
    <citation type="submission" date="2013-07" db="EMBL/GenBank/DDBJ databases">
        <title>Draft genome sequence of Pseudoalteromonas luteoviolacea 2ta16.</title>
        <authorList>
            <person name="Allen E.E."/>
            <person name="Azam F."/>
            <person name="Podell S."/>
        </authorList>
    </citation>
    <scope>NUCLEOTIDE SEQUENCE [LARGE SCALE GENOMIC DNA]</scope>
    <source>
        <strain evidence="2 3">2ta16</strain>
    </source>
</reference>
<feature type="domain" description="Aminoglycoside phosphotransferase" evidence="1">
    <location>
        <begin position="36"/>
        <end position="248"/>
    </location>
</feature>
<protein>
    <submittedName>
        <fullName evidence="2">Putative phosphotransferase related to Ser/Thr protein kinase</fullName>
    </submittedName>
</protein>
<dbReference type="EMBL" id="AUSV01000009">
    <property type="protein sequence ID" value="ESP94890.1"/>
    <property type="molecule type" value="Genomic_DNA"/>
</dbReference>
<keyword evidence="2" id="KW-0808">Transferase</keyword>
<dbReference type="PATRIC" id="fig|1353533.3.peg.652"/>
<name>V4HVR0_PSEL2</name>
<proteinExistence type="predicted"/>
<dbReference type="SUPFAM" id="SSF56112">
    <property type="entry name" value="Protein kinase-like (PK-like)"/>
    <property type="match status" value="1"/>
</dbReference>
<organism evidence="2 3">
    <name type="scientific">Pseudoalteromonas luteoviolacea (strain 2ta16)</name>
    <dbReference type="NCBI Taxonomy" id="1353533"/>
    <lineage>
        <taxon>Bacteria</taxon>
        <taxon>Pseudomonadati</taxon>
        <taxon>Pseudomonadota</taxon>
        <taxon>Gammaproteobacteria</taxon>
        <taxon>Alteromonadales</taxon>
        <taxon>Pseudoalteromonadaceae</taxon>
        <taxon>Pseudoalteromonas</taxon>
    </lineage>
</organism>
<dbReference type="Gene3D" id="3.90.1200.10">
    <property type="match status" value="1"/>
</dbReference>
<evidence type="ECO:0000259" key="1">
    <source>
        <dbReference type="Pfam" id="PF01636"/>
    </source>
</evidence>
<dbReference type="Pfam" id="PF01636">
    <property type="entry name" value="APH"/>
    <property type="match status" value="1"/>
</dbReference>
<gene>
    <name evidence="2" type="ORF">PL2TA16_04676</name>
</gene>
<dbReference type="Proteomes" id="UP000017820">
    <property type="component" value="Unassembled WGS sequence"/>
</dbReference>
<accession>V4HVR0</accession>
<dbReference type="RefSeq" id="WP_023397616.1">
    <property type="nucleotide sequence ID" value="NZ_AUSV01000009.1"/>
</dbReference>
<dbReference type="InterPro" id="IPR011009">
    <property type="entry name" value="Kinase-like_dom_sf"/>
</dbReference>
<dbReference type="Gene3D" id="3.30.200.20">
    <property type="entry name" value="Phosphorylase Kinase, domain 1"/>
    <property type="match status" value="1"/>
</dbReference>
<keyword evidence="2" id="KW-0418">Kinase</keyword>
<evidence type="ECO:0000313" key="3">
    <source>
        <dbReference type="Proteomes" id="UP000017820"/>
    </source>
</evidence>
<sequence length="346" mass="39914">MASPTLTLALQRKEQRIRFVETHIKQLKQDDDELNISAITGDASFRLYFRVRTTQSEHILMDVPPEKGSIEAFVHLNHVFSQGGLAVPEILAFDIELGFVLLEDLGSVHLADIIAQQGDYSCYSELLAWLPQIATLEVSKWMNTYDAAFIEQEINIFKSWLLESWLNYRCTAEVTHNWQLLVTRLSESMVAQPQVVMHRDFHSRNIMYSQARGRLIDYQDAVVGPVCYDAVSLLKDCYLKLPSQQFEQLKRESYQHLSDAGLLPDMSFAQYEEYFNLTGLQRHLKAAGIFARLHLRDDKPGYLPSILPTINYIVETAEMFTEFQWLATWLQSEIIPMIEKKLTESL</sequence>
<dbReference type="AlphaFoldDB" id="V4HVR0"/>
<evidence type="ECO:0000313" key="2">
    <source>
        <dbReference type="EMBL" id="ESP94890.1"/>
    </source>
</evidence>
<dbReference type="GO" id="GO:0016301">
    <property type="term" value="F:kinase activity"/>
    <property type="evidence" value="ECO:0007669"/>
    <property type="project" value="UniProtKB-KW"/>
</dbReference>
<dbReference type="InterPro" id="IPR002575">
    <property type="entry name" value="Aminoglycoside_PTrfase"/>
</dbReference>
<comment type="caution">
    <text evidence="2">The sequence shown here is derived from an EMBL/GenBank/DDBJ whole genome shotgun (WGS) entry which is preliminary data.</text>
</comment>